<sequence>MSDSIRTPHFDAIKLVWGLCIALWVGIPSSLAQVAAPSSQAVLQYAQRQEIFQPNVATGGMVASDHYLASEIGANILKLGGNAVDAAVATGFALAVVLPYAGNLGGGGFMLLHQSSQNVTEAIDFREMAPQQSSADMFLDHNGNVAREWSIESTAAIGVPGSVAGLLLALERHGTMSRETVIGPAIALAQDGFIVSPTLARLLRTHADHLYKSPPNRSIFFRRVAHSKCEPIVCPRESLRPLAAGETLIQADLANTLNRIVNLGADGFYRGPVASRIVDTINADRGQMTLGDLRDYKAKIRQPIWGDYRGIQIASMPPPSAGGIHLVQMLNMLEQWAIASDGWGSAINLHRFSEVAKLAYADRATHLGDADFYPVPIHELIAKDYAQSRLSLINETHATASEQIKSGQPKTQESTETTHFSVADRHGNLVATTTTLNLNFGSGWMAEGTGVLLNNEMDDFSAKPGFPNAFGLIGNQANAIAPGKRPLSSMTPTLLFKEGKPWIATGSPGGSRIITIVLQFITNVSDHGMNIASASAMPRMHHQWLPDTLWLEQGFSPDTIAILRGMGHPVKASRAAGRLQSVAIEGRQQFGASDPRSTDGAAIGILE</sequence>
<evidence type="ECO:0000256" key="3">
    <source>
        <dbReference type="ARBA" id="ARBA00009381"/>
    </source>
</evidence>
<keyword evidence="6 9" id="KW-0865">Zymogen</keyword>
<dbReference type="InterPro" id="IPR000101">
    <property type="entry name" value="GGT_peptidase"/>
</dbReference>
<dbReference type="PANTHER" id="PTHR43199:SF1">
    <property type="entry name" value="GLUTATHIONE HYDROLASE PROENZYME"/>
    <property type="match status" value="1"/>
</dbReference>
<comment type="catalytic activity">
    <reaction evidence="1 9">
        <text>an S-substituted glutathione + H2O = an S-substituted L-cysteinylglycine + L-glutamate</text>
        <dbReference type="Rhea" id="RHEA:59468"/>
        <dbReference type="ChEBI" id="CHEBI:15377"/>
        <dbReference type="ChEBI" id="CHEBI:29985"/>
        <dbReference type="ChEBI" id="CHEBI:90779"/>
        <dbReference type="ChEBI" id="CHEBI:143103"/>
        <dbReference type="EC" id="3.4.19.13"/>
    </reaction>
</comment>
<keyword evidence="12" id="KW-1185">Reference proteome</keyword>
<dbReference type="InterPro" id="IPR055262">
    <property type="entry name" value="GGT_CS"/>
</dbReference>
<dbReference type="InterPro" id="IPR043138">
    <property type="entry name" value="GGT_lsub"/>
</dbReference>
<dbReference type="SUPFAM" id="SSF56235">
    <property type="entry name" value="N-terminal nucleophile aminohydrolases (Ntn hydrolases)"/>
    <property type="match status" value="1"/>
</dbReference>
<comment type="PTM">
    <text evidence="9">Cleaved by autocatalysis into a large and a small subunit.</text>
</comment>
<evidence type="ECO:0000256" key="5">
    <source>
        <dbReference type="ARBA" id="ARBA00022801"/>
    </source>
</evidence>
<evidence type="ECO:0000256" key="7">
    <source>
        <dbReference type="ARBA" id="ARBA00023315"/>
    </source>
</evidence>
<keyword evidence="7 9" id="KW-0012">Acyltransferase</keyword>
<reference evidence="11 12" key="1">
    <citation type="submission" date="2020-11" db="EMBL/GenBank/DDBJ databases">
        <title>Algicoccus daihaiensis sp.nov., isolated from Daihai Lake in Inner Mongolia.</title>
        <authorList>
            <person name="Kai J."/>
        </authorList>
    </citation>
    <scope>NUCLEOTIDE SEQUENCE [LARGE SCALE GENOMIC DNA]</scope>
    <source>
        <strain evidence="12">f23</strain>
    </source>
</reference>
<accession>A0ABY4AMQ3</accession>
<dbReference type="EC" id="2.3.2.2" evidence="9"/>
<evidence type="ECO:0000256" key="1">
    <source>
        <dbReference type="ARBA" id="ARBA00001049"/>
    </source>
</evidence>
<comment type="similarity">
    <text evidence="3 9">Belongs to the gamma-glutamyltransferase family.</text>
</comment>
<dbReference type="InterPro" id="IPR051792">
    <property type="entry name" value="GGT_bact"/>
</dbReference>
<evidence type="ECO:0000313" key="11">
    <source>
        <dbReference type="EMBL" id="UOD49324.1"/>
    </source>
</evidence>
<organism evidence="11 12">
    <name type="scientific">Orrella daihaiensis</name>
    <dbReference type="NCBI Taxonomy" id="2782176"/>
    <lineage>
        <taxon>Bacteria</taxon>
        <taxon>Pseudomonadati</taxon>
        <taxon>Pseudomonadota</taxon>
        <taxon>Betaproteobacteria</taxon>
        <taxon>Burkholderiales</taxon>
        <taxon>Alcaligenaceae</taxon>
        <taxon>Orrella</taxon>
    </lineage>
</organism>
<evidence type="ECO:0000256" key="10">
    <source>
        <dbReference type="SAM" id="MobiDB-lite"/>
    </source>
</evidence>
<dbReference type="EC" id="3.4.19.13" evidence="9"/>
<dbReference type="GO" id="GO:0103068">
    <property type="term" value="F:leukotriene C4 gamma-glutamyl transferase activity"/>
    <property type="evidence" value="ECO:0007669"/>
    <property type="project" value="UniProtKB-EC"/>
</dbReference>
<evidence type="ECO:0000256" key="4">
    <source>
        <dbReference type="ARBA" id="ARBA00022679"/>
    </source>
</evidence>
<dbReference type="EMBL" id="CP063982">
    <property type="protein sequence ID" value="UOD49324.1"/>
    <property type="molecule type" value="Genomic_DNA"/>
</dbReference>
<keyword evidence="4 9" id="KW-0808">Transferase</keyword>
<dbReference type="Gene3D" id="3.60.20.40">
    <property type="match status" value="1"/>
</dbReference>
<gene>
    <name evidence="11" type="primary">ggt</name>
    <name evidence="11" type="ORF">DHf2319_07405</name>
</gene>
<proteinExistence type="inferred from homology"/>
<dbReference type="InterPro" id="IPR043137">
    <property type="entry name" value="GGT_ssub_C"/>
</dbReference>
<comment type="catalytic activity">
    <reaction evidence="8 9">
        <text>an N-terminal (5-L-glutamyl)-[peptide] + an alpha-amino acid = 5-L-glutamyl amino acid + an N-terminal L-alpha-aminoacyl-[peptide]</text>
        <dbReference type="Rhea" id="RHEA:23904"/>
        <dbReference type="Rhea" id="RHEA-COMP:9780"/>
        <dbReference type="Rhea" id="RHEA-COMP:9795"/>
        <dbReference type="ChEBI" id="CHEBI:77644"/>
        <dbReference type="ChEBI" id="CHEBI:78597"/>
        <dbReference type="ChEBI" id="CHEBI:78599"/>
        <dbReference type="ChEBI" id="CHEBI:78608"/>
        <dbReference type="EC" id="2.3.2.2"/>
    </reaction>
</comment>
<evidence type="ECO:0000256" key="6">
    <source>
        <dbReference type="ARBA" id="ARBA00023145"/>
    </source>
</evidence>
<evidence type="ECO:0000313" key="12">
    <source>
        <dbReference type="Proteomes" id="UP000831607"/>
    </source>
</evidence>
<feature type="region of interest" description="Disordered" evidence="10">
    <location>
        <begin position="588"/>
        <end position="607"/>
    </location>
</feature>
<name>A0ABY4AMQ3_9BURK</name>
<dbReference type="PRINTS" id="PR01210">
    <property type="entry name" value="GGTRANSPTASE"/>
</dbReference>
<comment type="subunit">
    <text evidence="9">This enzyme consists of two polypeptide chains, which are synthesized in precursor form from a single polypeptide.</text>
</comment>
<dbReference type="NCBIfam" id="TIGR00066">
    <property type="entry name" value="g_glut_trans"/>
    <property type="match status" value="1"/>
</dbReference>
<dbReference type="Pfam" id="PF01019">
    <property type="entry name" value="G_glu_transpept"/>
    <property type="match status" value="1"/>
</dbReference>
<dbReference type="InterPro" id="IPR029055">
    <property type="entry name" value="Ntn_hydrolases_N"/>
</dbReference>
<keyword evidence="9" id="KW-0317">Glutathione biosynthesis</keyword>
<dbReference type="Proteomes" id="UP000831607">
    <property type="component" value="Chromosome"/>
</dbReference>
<comment type="catalytic activity">
    <reaction evidence="2 9">
        <text>glutathione + H2O = L-cysteinylglycine + L-glutamate</text>
        <dbReference type="Rhea" id="RHEA:28807"/>
        <dbReference type="ChEBI" id="CHEBI:15377"/>
        <dbReference type="ChEBI" id="CHEBI:29985"/>
        <dbReference type="ChEBI" id="CHEBI:57925"/>
        <dbReference type="ChEBI" id="CHEBI:61694"/>
        <dbReference type="EC" id="3.4.19.13"/>
    </reaction>
</comment>
<dbReference type="RefSeq" id="WP_243477481.1">
    <property type="nucleotide sequence ID" value="NZ_CP063982.1"/>
</dbReference>
<dbReference type="Gene3D" id="1.10.246.130">
    <property type="match status" value="1"/>
</dbReference>
<comment type="pathway">
    <text evidence="9">Sulfur metabolism; glutathione metabolism.</text>
</comment>
<dbReference type="PROSITE" id="PS00462">
    <property type="entry name" value="G_GLU_TRANSPEPTIDASE"/>
    <property type="match status" value="1"/>
</dbReference>
<protein>
    <recommendedName>
        <fullName evidence="9">Glutathione hydrolase proenzyme</fullName>
        <ecNumber evidence="9">2.3.2.2</ecNumber>
        <ecNumber evidence="9">3.4.19.13</ecNumber>
    </recommendedName>
    <component>
        <recommendedName>
            <fullName evidence="9">Glutathione hydrolase large chain</fullName>
        </recommendedName>
    </component>
    <component>
        <recommendedName>
            <fullName evidence="9">Glutathione hydrolase small chain</fullName>
        </recommendedName>
    </component>
</protein>
<evidence type="ECO:0000256" key="9">
    <source>
        <dbReference type="RuleBase" id="RU368036"/>
    </source>
</evidence>
<evidence type="ECO:0000256" key="2">
    <source>
        <dbReference type="ARBA" id="ARBA00001089"/>
    </source>
</evidence>
<keyword evidence="5 9" id="KW-0378">Hydrolase</keyword>
<evidence type="ECO:0000256" key="8">
    <source>
        <dbReference type="ARBA" id="ARBA00047417"/>
    </source>
</evidence>
<dbReference type="PANTHER" id="PTHR43199">
    <property type="entry name" value="GLUTATHIONE HYDROLASE"/>
    <property type="match status" value="1"/>
</dbReference>